<dbReference type="EMBL" id="DF848606">
    <property type="protein sequence ID" value="GAT54311.1"/>
    <property type="molecule type" value="Genomic_DNA"/>
</dbReference>
<organism evidence="2 3">
    <name type="scientific">Mycena chlorophos</name>
    <name type="common">Agaric fungus</name>
    <name type="synonym">Agaricus chlorophos</name>
    <dbReference type="NCBI Taxonomy" id="658473"/>
    <lineage>
        <taxon>Eukaryota</taxon>
        <taxon>Fungi</taxon>
        <taxon>Dikarya</taxon>
        <taxon>Basidiomycota</taxon>
        <taxon>Agaricomycotina</taxon>
        <taxon>Agaricomycetes</taxon>
        <taxon>Agaricomycetidae</taxon>
        <taxon>Agaricales</taxon>
        <taxon>Marasmiineae</taxon>
        <taxon>Mycenaceae</taxon>
        <taxon>Mycena</taxon>
    </lineage>
</organism>
<dbReference type="InterPro" id="IPR027417">
    <property type="entry name" value="P-loop_NTPase"/>
</dbReference>
<dbReference type="SUPFAM" id="SSF52540">
    <property type="entry name" value="P-loop containing nucleoside triphosphate hydrolases"/>
    <property type="match status" value="1"/>
</dbReference>
<proteinExistence type="predicted"/>
<evidence type="ECO:0000313" key="2">
    <source>
        <dbReference type="EMBL" id="GAT54311.1"/>
    </source>
</evidence>
<dbReference type="InterPro" id="IPR038727">
    <property type="entry name" value="NadR/Ttd14_AAA_dom"/>
</dbReference>
<reference evidence="2" key="1">
    <citation type="submission" date="2014-09" db="EMBL/GenBank/DDBJ databases">
        <title>Genome sequence of the luminous mushroom Mycena chlorophos for searching fungal bioluminescence genes.</title>
        <authorList>
            <person name="Tanaka Y."/>
            <person name="Kasuga D."/>
            <person name="Oba Y."/>
            <person name="Hase S."/>
            <person name="Sato K."/>
            <person name="Oba Y."/>
            <person name="Sakakibara Y."/>
        </authorList>
    </citation>
    <scope>NUCLEOTIDE SEQUENCE</scope>
</reference>
<protein>
    <recommendedName>
        <fullName evidence="1">NadR/Ttd14 AAA domain-containing protein</fullName>
    </recommendedName>
</protein>
<gene>
    <name evidence="2" type="ORF">MCHLO_11177</name>
</gene>
<dbReference type="Proteomes" id="UP000815677">
    <property type="component" value="Unassembled WGS sequence"/>
</dbReference>
<feature type="domain" description="NadR/Ttd14 AAA" evidence="1">
    <location>
        <begin position="7"/>
        <end position="97"/>
    </location>
</feature>
<dbReference type="Gene3D" id="3.40.50.300">
    <property type="entry name" value="P-loop containing nucleotide triphosphate hydrolases"/>
    <property type="match status" value="1"/>
</dbReference>
<dbReference type="Pfam" id="PF13521">
    <property type="entry name" value="AAA_28"/>
    <property type="match status" value="1"/>
</dbReference>
<sequence>MDHHPQRVYVVGPSSSGKTTLCQALAVHLQLKPSQHISEVARTVIRELGLSREHIGRLEMQQAILLAHLQREKECDPIQDLLCDRSALDPIVYAIFTAPNEEEANKAPTI</sequence>
<evidence type="ECO:0000313" key="3">
    <source>
        <dbReference type="Proteomes" id="UP000815677"/>
    </source>
</evidence>
<name>A0ABQ0LWJ8_MYCCL</name>
<accession>A0ABQ0LWJ8</accession>
<keyword evidence="3" id="KW-1185">Reference proteome</keyword>
<evidence type="ECO:0000259" key="1">
    <source>
        <dbReference type="Pfam" id="PF13521"/>
    </source>
</evidence>